<keyword evidence="1" id="KW-0472">Membrane</keyword>
<accession>A0A9D1YST2</accession>
<proteinExistence type="predicted"/>
<evidence type="ECO:0000313" key="3">
    <source>
        <dbReference type="Proteomes" id="UP000824005"/>
    </source>
</evidence>
<reference evidence="2" key="2">
    <citation type="submission" date="2021-04" db="EMBL/GenBank/DDBJ databases">
        <authorList>
            <person name="Gilroy R."/>
        </authorList>
    </citation>
    <scope>NUCLEOTIDE SEQUENCE</scope>
    <source>
        <strain evidence="2">ChiGjej1B1-98</strain>
    </source>
</reference>
<dbReference type="AlphaFoldDB" id="A0A9D1YST2"/>
<dbReference type="Proteomes" id="UP000824005">
    <property type="component" value="Unassembled WGS sequence"/>
</dbReference>
<feature type="transmembrane region" description="Helical" evidence="1">
    <location>
        <begin position="108"/>
        <end position="123"/>
    </location>
</feature>
<organism evidence="2 3">
    <name type="scientific">Candidatus Agrococcus pullicola</name>
    <dbReference type="NCBI Taxonomy" id="2838429"/>
    <lineage>
        <taxon>Bacteria</taxon>
        <taxon>Bacillati</taxon>
        <taxon>Actinomycetota</taxon>
        <taxon>Actinomycetes</taxon>
        <taxon>Micrococcales</taxon>
        <taxon>Microbacteriaceae</taxon>
        <taxon>Agrococcus</taxon>
    </lineage>
</organism>
<name>A0A9D1YST2_9MICO</name>
<evidence type="ECO:0000256" key="1">
    <source>
        <dbReference type="SAM" id="Phobius"/>
    </source>
</evidence>
<sequence>MSFETLRLALLVLHFVGLAALIGPALLRSVASWTVVPIMLTGAAIQVATGNGLIAANQLQGMHVIEAKMIIKLALALASLVLLIVAAVRLRKARKRGKHLEARAAERAAAGIGGLALVTAVIWT</sequence>
<dbReference type="EMBL" id="DXDC01000003">
    <property type="protein sequence ID" value="HIY64678.1"/>
    <property type="molecule type" value="Genomic_DNA"/>
</dbReference>
<keyword evidence="1" id="KW-0812">Transmembrane</keyword>
<keyword evidence="1" id="KW-1133">Transmembrane helix</keyword>
<protein>
    <submittedName>
        <fullName evidence="2">Uncharacterized protein</fullName>
    </submittedName>
</protein>
<evidence type="ECO:0000313" key="2">
    <source>
        <dbReference type="EMBL" id="HIY64678.1"/>
    </source>
</evidence>
<feature type="transmembrane region" description="Helical" evidence="1">
    <location>
        <begin position="69"/>
        <end position="88"/>
    </location>
</feature>
<gene>
    <name evidence="2" type="ORF">H9830_00180</name>
</gene>
<reference evidence="2" key="1">
    <citation type="journal article" date="2021" name="PeerJ">
        <title>Extensive microbial diversity within the chicken gut microbiome revealed by metagenomics and culture.</title>
        <authorList>
            <person name="Gilroy R."/>
            <person name="Ravi A."/>
            <person name="Getino M."/>
            <person name="Pursley I."/>
            <person name="Horton D.L."/>
            <person name="Alikhan N.F."/>
            <person name="Baker D."/>
            <person name="Gharbi K."/>
            <person name="Hall N."/>
            <person name="Watson M."/>
            <person name="Adriaenssens E.M."/>
            <person name="Foster-Nyarko E."/>
            <person name="Jarju S."/>
            <person name="Secka A."/>
            <person name="Antonio M."/>
            <person name="Oren A."/>
            <person name="Chaudhuri R.R."/>
            <person name="La Ragione R."/>
            <person name="Hildebrand F."/>
            <person name="Pallen M.J."/>
        </authorList>
    </citation>
    <scope>NUCLEOTIDE SEQUENCE</scope>
    <source>
        <strain evidence="2">ChiGjej1B1-98</strain>
    </source>
</reference>
<comment type="caution">
    <text evidence="2">The sequence shown here is derived from an EMBL/GenBank/DDBJ whole genome shotgun (WGS) entry which is preliminary data.</text>
</comment>